<reference evidence="5" key="1">
    <citation type="submission" date="2020-03" db="EMBL/GenBank/DDBJ databases">
        <title>Draft Genome Sequence of Cylindrodendrum hubeiense.</title>
        <authorList>
            <person name="Buettner E."/>
            <person name="Kellner H."/>
        </authorList>
    </citation>
    <scope>NUCLEOTIDE SEQUENCE</scope>
    <source>
        <strain evidence="5">IHI 201604</strain>
    </source>
</reference>
<dbReference type="PANTHER" id="PTHR12765">
    <property type="entry name" value="RED PROTEIN IK FACTOR CYTOKINE IK"/>
    <property type="match status" value="1"/>
</dbReference>
<keyword evidence="6" id="KW-1185">Reference proteome</keyword>
<feature type="compositionally biased region" description="Acidic residues" evidence="3">
    <location>
        <begin position="165"/>
        <end position="182"/>
    </location>
</feature>
<dbReference type="InterPro" id="IPR012916">
    <property type="entry name" value="RED_N"/>
</dbReference>
<comment type="subcellular location">
    <subcellularLocation>
        <location evidence="1">Nucleus</location>
    </subcellularLocation>
</comment>
<proteinExistence type="predicted"/>
<dbReference type="OrthoDB" id="3366823at2759"/>
<feature type="compositionally biased region" description="Basic and acidic residues" evidence="3">
    <location>
        <begin position="445"/>
        <end position="456"/>
    </location>
</feature>
<sequence>MNNSQFRKLLLADSEQQSSDKDGAVTGAAVPAKSALGSRQRASIPMTPRSVGGSQADFARQLAERNNTTRPQRKFKSSKPRGVRLATGYVDRSKEREDDADDDRAEQLKELEEALKNEDIDQETFQKRRFEIAGGDLSSTHLVKGLDFKLLKRIKEGEDVYGDKEPEEEKEDEPEVDVDDEFDELEDQDVLAVVKEKEKKKGQLSTVTLAPGKKRTRDQILAELKASREAAKAQQDLLGDRFKKIGAKQMPGARIERDHKGREVLIIVDEDGHEKRKVRKLQPGAEKDDEAARGLLVPDKDAKPLGMEVPEQYRKKEEPEEEEEDIDIFDGVGDDYDPLAGMDGSDSDSEDGEDAKKDMKASEDAEAGEVMDKSMPPPPKPQAPAAPRNYFKDAKTGLVSEEQQTKAPSMSDPAIMAAFKRAAALNPIAKEKGEDDDDDDEEEGDAAKNRALEERRKKLLQMADRDDQDLDMGFGTSRFEDEEDFDESQVKLSTWGKDDKDEGQSKGGPSNRKRGPKKRKGDANNAADVLRVMEERKKS</sequence>
<gene>
    <name evidence="5" type="ORF">G7Z17_g11964</name>
</gene>
<feature type="region of interest" description="Disordered" evidence="3">
    <location>
        <begin position="426"/>
        <end position="539"/>
    </location>
</feature>
<keyword evidence="2" id="KW-0539">Nucleus</keyword>
<feature type="compositionally biased region" description="Pro residues" evidence="3">
    <location>
        <begin position="375"/>
        <end position="384"/>
    </location>
</feature>
<evidence type="ECO:0000256" key="2">
    <source>
        <dbReference type="ARBA" id="ARBA00023242"/>
    </source>
</evidence>
<feature type="compositionally biased region" description="Basic residues" evidence="3">
    <location>
        <begin position="71"/>
        <end position="82"/>
    </location>
</feature>
<evidence type="ECO:0000313" key="6">
    <source>
        <dbReference type="Proteomes" id="UP000722485"/>
    </source>
</evidence>
<organism evidence="5 6">
    <name type="scientific">Cylindrodendrum hubeiense</name>
    <dbReference type="NCBI Taxonomy" id="595255"/>
    <lineage>
        <taxon>Eukaryota</taxon>
        <taxon>Fungi</taxon>
        <taxon>Dikarya</taxon>
        <taxon>Ascomycota</taxon>
        <taxon>Pezizomycotina</taxon>
        <taxon>Sordariomycetes</taxon>
        <taxon>Hypocreomycetidae</taxon>
        <taxon>Hypocreales</taxon>
        <taxon>Nectriaceae</taxon>
        <taxon>Cylindrodendrum</taxon>
    </lineage>
</organism>
<dbReference type="EMBL" id="JAANBB010000493">
    <property type="protein sequence ID" value="KAF7541373.1"/>
    <property type="molecule type" value="Genomic_DNA"/>
</dbReference>
<feature type="compositionally biased region" description="Basic and acidic residues" evidence="3">
    <location>
        <begin position="354"/>
        <end position="363"/>
    </location>
</feature>
<feature type="domain" description="RED-like N-terminal" evidence="4">
    <location>
        <begin position="84"/>
        <end position="200"/>
    </location>
</feature>
<dbReference type="AlphaFoldDB" id="A0A9P5GUZ5"/>
<feature type="region of interest" description="Disordered" evidence="3">
    <location>
        <begin position="272"/>
        <end position="414"/>
    </location>
</feature>
<evidence type="ECO:0000256" key="1">
    <source>
        <dbReference type="ARBA" id="ARBA00004123"/>
    </source>
</evidence>
<evidence type="ECO:0000259" key="4">
    <source>
        <dbReference type="Pfam" id="PF07808"/>
    </source>
</evidence>
<evidence type="ECO:0000313" key="5">
    <source>
        <dbReference type="EMBL" id="KAF7541373.1"/>
    </source>
</evidence>
<dbReference type="GO" id="GO:0005634">
    <property type="term" value="C:nucleus"/>
    <property type="evidence" value="ECO:0007669"/>
    <property type="project" value="UniProtKB-SubCell"/>
</dbReference>
<feature type="region of interest" description="Disordered" evidence="3">
    <location>
        <begin position="159"/>
        <end position="182"/>
    </location>
</feature>
<dbReference type="Proteomes" id="UP000722485">
    <property type="component" value="Unassembled WGS sequence"/>
</dbReference>
<dbReference type="InterPro" id="IPR039896">
    <property type="entry name" value="Red-like"/>
</dbReference>
<name>A0A9P5GUZ5_9HYPO</name>
<feature type="compositionally biased region" description="Basic residues" evidence="3">
    <location>
        <begin position="511"/>
        <end position="520"/>
    </location>
</feature>
<feature type="compositionally biased region" description="Acidic residues" evidence="3">
    <location>
        <begin position="434"/>
        <end position="444"/>
    </location>
</feature>
<feature type="region of interest" description="Disordered" evidence="3">
    <location>
        <begin position="1"/>
        <end position="105"/>
    </location>
</feature>
<comment type="caution">
    <text evidence="5">The sequence shown here is derived from an EMBL/GenBank/DDBJ whole genome shotgun (WGS) entry which is preliminary data.</text>
</comment>
<feature type="compositionally biased region" description="Acidic residues" evidence="3">
    <location>
        <begin position="319"/>
        <end position="337"/>
    </location>
</feature>
<protein>
    <recommendedName>
        <fullName evidence="4">RED-like N-terminal domain-containing protein</fullName>
    </recommendedName>
</protein>
<dbReference type="Pfam" id="PF07808">
    <property type="entry name" value="RED_N"/>
    <property type="match status" value="1"/>
</dbReference>
<accession>A0A9P5GUZ5</accession>
<evidence type="ECO:0000256" key="3">
    <source>
        <dbReference type="SAM" id="MobiDB-lite"/>
    </source>
</evidence>